<dbReference type="EMBL" id="BK032747">
    <property type="protein sequence ID" value="DAF58181.1"/>
    <property type="molecule type" value="Genomic_DNA"/>
</dbReference>
<organism evidence="1">
    <name type="scientific">Siphoviridae sp. ctn8e14</name>
    <dbReference type="NCBI Taxonomy" id="2827936"/>
    <lineage>
        <taxon>Viruses</taxon>
        <taxon>Duplodnaviria</taxon>
        <taxon>Heunggongvirae</taxon>
        <taxon>Uroviricota</taxon>
        <taxon>Caudoviricetes</taxon>
    </lineage>
</organism>
<proteinExistence type="predicted"/>
<name>A0A8S5T4B2_9CAUD</name>
<sequence>MNTQRFANRNVLKALQEARDSLEAVLWNWAPEGLSQSFIEACQKAYDLLQEAIMTDVALPELYDAQATLVDNIVFKAFVSEEDKELQEWLDLWRNNYLNCIFSLLAYALRA</sequence>
<protein>
    <submittedName>
        <fullName evidence="1">Uncharacterized protein</fullName>
    </submittedName>
</protein>
<evidence type="ECO:0000313" key="1">
    <source>
        <dbReference type="EMBL" id="DAF58181.1"/>
    </source>
</evidence>
<reference evidence="1" key="1">
    <citation type="journal article" date="2021" name="Proc. Natl. Acad. Sci. U.S.A.">
        <title>A Catalog of Tens of Thousands of Viruses from Human Metagenomes Reveals Hidden Associations with Chronic Diseases.</title>
        <authorList>
            <person name="Tisza M.J."/>
            <person name="Buck C.B."/>
        </authorList>
    </citation>
    <scope>NUCLEOTIDE SEQUENCE</scope>
    <source>
        <strain evidence="1">Ctn8e14</strain>
    </source>
</reference>
<accession>A0A8S5T4B2</accession>